<dbReference type="AlphaFoldDB" id="A0A2S4W7G5"/>
<protein>
    <submittedName>
        <fullName evidence="1">Uncharacterized protein</fullName>
    </submittedName>
</protein>
<gene>
    <name evidence="1" type="ORF">PSTT_00297</name>
</gene>
<dbReference type="Proteomes" id="UP000239156">
    <property type="component" value="Unassembled WGS sequence"/>
</dbReference>
<name>A0A2S4W7G5_9BASI</name>
<dbReference type="VEuPathDB" id="FungiDB:PSHT_07030"/>
<evidence type="ECO:0000313" key="1">
    <source>
        <dbReference type="EMBL" id="POW17698.1"/>
    </source>
</evidence>
<comment type="caution">
    <text evidence="1">The sequence shown here is derived from an EMBL/GenBank/DDBJ whole genome shotgun (WGS) entry which is preliminary data.</text>
</comment>
<accession>A0A2S4W7G5</accession>
<evidence type="ECO:0000313" key="2">
    <source>
        <dbReference type="Proteomes" id="UP000239156"/>
    </source>
</evidence>
<proteinExistence type="predicted"/>
<sequence>MSRGGSEVGFAKYMMGCTEGNFPLPSEPTVEEVHAREQFTAAYRAGPQLPTSQAPLPDYIESRIMYHPKFTPEDKKRCDGEFRSRGFTRITFEWRKPDWTDSDWNSCAADILCDNWGIWVINKRISSNFSFLNTKAALGEWLVGRNADLTQIESKCKKVVTLWTTILRRIRIDTGCTLADSRFRTTLSIFPNHPRLLALMKDPDTVSDYEESEDITILPTTIIPSWRSGQLNTFIRAVDLATVQLAEKEKKASIVRWLSRSNKRRATKKEANYQIIPLGLSFDAFDRDFIENTSVLEHRQLKIVKKDQDFSLREAIVHLHEFTDSSSFSLYM</sequence>
<dbReference type="VEuPathDB" id="FungiDB:PSTT_00297"/>
<keyword evidence="2" id="KW-1185">Reference proteome</keyword>
<organism evidence="1 2">
    <name type="scientific">Puccinia striiformis</name>
    <dbReference type="NCBI Taxonomy" id="27350"/>
    <lineage>
        <taxon>Eukaryota</taxon>
        <taxon>Fungi</taxon>
        <taxon>Dikarya</taxon>
        <taxon>Basidiomycota</taxon>
        <taxon>Pucciniomycotina</taxon>
        <taxon>Pucciniomycetes</taxon>
        <taxon>Pucciniales</taxon>
        <taxon>Pucciniaceae</taxon>
        <taxon>Puccinia</taxon>
    </lineage>
</organism>
<dbReference type="EMBL" id="PKSL01000002">
    <property type="protein sequence ID" value="POW17698.1"/>
    <property type="molecule type" value="Genomic_DNA"/>
</dbReference>
<reference evidence="1" key="1">
    <citation type="submission" date="2017-12" db="EMBL/GenBank/DDBJ databases">
        <title>Gene loss provides genomic basis for host adaptation in cereal stripe rust fungi.</title>
        <authorList>
            <person name="Xia C."/>
        </authorList>
    </citation>
    <scope>NUCLEOTIDE SEQUENCE [LARGE SCALE GENOMIC DNA]</scope>
    <source>
        <strain evidence="1">93-210</strain>
    </source>
</reference>